<evidence type="ECO:0000313" key="4">
    <source>
        <dbReference type="Proteomes" id="UP001277761"/>
    </source>
</evidence>
<accession>A0ABU4VNU7</accession>
<protein>
    <submittedName>
        <fullName evidence="3">Pilus assembly protein PilM</fullName>
    </submittedName>
</protein>
<dbReference type="Gene3D" id="3.30.420.40">
    <property type="match status" value="2"/>
</dbReference>
<comment type="caution">
    <text evidence="3">The sequence shown here is derived from an EMBL/GenBank/DDBJ whole genome shotgun (WGS) entry which is preliminary data.</text>
</comment>
<reference evidence="3 4" key="1">
    <citation type="submission" date="2023-11" db="EMBL/GenBank/DDBJ databases">
        <authorList>
            <person name="Xu M."/>
            <person name="Jiang T."/>
        </authorList>
    </citation>
    <scope>NUCLEOTIDE SEQUENCE [LARGE SCALE GENOMIC DNA]</scope>
    <source>
        <strain evidence="3 4">SD</strain>
    </source>
</reference>
<dbReference type="PANTHER" id="PTHR32432">
    <property type="entry name" value="CELL DIVISION PROTEIN FTSA-RELATED"/>
    <property type="match status" value="1"/>
</dbReference>
<proteinExistence type="predicted"/>
<dbReference type="RefSeq" id="WP_319955653.1">
    <property type="nucleotide sequence ID" value="NZ_JAXAVX010000015.1"/>
</dbReference>
<dbReference type="InterPro" id="IPR050696">
    <property type="entry name" value="FtsA/MreB"/>
</dbReference>
<dbReference type="Pfam" id="PF11104">
    <property type="entry name" value="PilM_2"/>
    <property type="match status" value="1"/>
</dbReference>
<dbReference type="SMART" id="SM00842">
    <property type="entry name" value="FtsA"/>
    <property type="match status" value="1"/>
</dbReference>
<gene>
    <name evidence="3" type="primary">pilM</name>
    <name evidence="3" type="ORF">SK069_18030</name>
</gene>
<sequence length="360" mass="36745">MARRSLTLPRLPSGLPGRSTALSGRSRSGGKRGGPSAPVTGVRIGATHVGVATANAGRGPLAPKASASAVLPPGAVRDGEVIDAAAVAQALRDVLETRSGFAKQVRLGVGCQKVAVRVLDLPPVRNAEDVDAAVRLIARERIPTAADDALIDYRLLDEVPADGDTPAHRRALVVAARRELVAGQIAAVQAAGLEPVGVDLLAFGLARVVRPIEPTLLLDLDGITTLALAGPDGCRFVRTIPAGVQSASEELARRLDLDPADAAALLLGDRQPAEGERDALTDVVARTLRAIATTVRTSVEFHVDQEDGETPESCVTSGPLAGMEGAAAVLGEALDLPVQSAAALAGGADPVALGLSVEES</sequence>
<dbReference type="CDD" id="cd24049">
    <property type="entry name" value="ASKHA_NBD_PilM"/>
    <property type="match status" value="1"/>
</dbReference>
<keyword evidence="4" id="KW-1185">Reference proteome</keyword>
<evidence type="ECO:0000313" key="3">
    <source>
        <dbReference type="EMBL" id="MDX8153503.1"/>
    </source>
</evidence>
<dbReference type="Gene3D" id="3.30.1490.300">
    <property type="match status" value="1"/>
</dbReference>
<name>A0ABU4VNU7_9ACTN</name>
<dbReference type="InterPro" id="IPR005883">
    <property type="entry name" value="PilM"/>
</dbReference>
<feature type="region of interest" description="Disordered" evidence="1">
    <location>
        <begin position="1"/>
        <end position="41"/>
    </location>
</feature>
<dbReference type="InterPro" id="IPR043129">
    <property type="entry name" value="ATPase_NBD"/>
</dbReference>
<dbReference type="SUPFAM" id="SSF53067">
    <property type="entry name" value="Actin-like ATPase domain"/>
    <property type="match status" value="1"/>
</dbReference>
<feature type="domain" description="SHS2" evidence="2">
    <location>
        <begin position="39"/>
        <end position="209"/>
    </location>
</feature>
<organism evidence="3 4">
    <name type="scientific">Patulibacter brassicae</name>
    <dbReference type="NCBI Taxonomy" id="1705717"/>
    <lineage>
        <taxon>Bacteria</taxon>
        <taxon>Bacillati</taxon>
        <taxon>Actinomycetota</taxon>
        <taxon>Thermoleophilia</taxon>
        <taxon>Solirubrobacterales</taxon>
        <taxon>Patulibacteraceae</taxon>
        <taxon>Patulibacter</taxon>
    </lineage>
</organism>
<dbReference type="InterPro" id="IPR003494">
    <property type="entry name" value="SHS2_FtsA"/>
</dbReference>
<dbReference type="PANTHER" id="PTHR32432:SF3">
    <property type="entry name" value="ETHANOLAMINE UTILIZATION PROTEIN EUTJ"/>
    <property type="match status" value="1"/>
</dbReference>
<dbReference type="EMBL" id="JAXAVX010000015">
    <property type="protein sequence ID" value="MDX8153503.1"/>
    <property type="molecule type" value="Genomic_DNA"/>
</dbReference>
<evidence type="ECO:0000256" key="1">
    <source>
        <dbReference type="SAM" id="MobiDB-lite"/>
    </source>
</evidence>
<evidence type="ECO:0000259" key="2">
    <source>
        <dbReference type="SMART" id="SM00842"/>
    </source>
</evidence>
<dbReference type="Proteomes" id="UP001277761">
    <property type="component" value="Unassembled WGS sequence"/>
</dbReference>